<dbReference type="EMBL" id="SDMP01000020">
    <property type="protein sequence ID" value="RYQ81922.1"/>
    <property type="molecule type" value="Genomic_DNA"/>
</dbReference>
<evidence type="ECO:0000313" key="2">
    <source>
        <dbReference type="Proteomes" id="UP000289738"/>
    </source>
</evidence>
<evidence type="ECO:0000313" key="1">
    <source>
        <dbReference type="EMBL" id="RYQ81922.1"/>
    </source>
</evidence>
<reference evidence="1 2" key="1">
    <citation type="submission" date="2019-01" db="EMBL/GenBank/DDBJ databases">
        <title>Sequencing of cultivated peanut Arachis hypogaea provides insights into genome evolution and oil improvement.</title>
        <authorList>
            <person name="Chen X."/>
        </authorList>
    </citation>
    <scope>NUCLEOTIDE SEQUENCE [LARGE SCALE GENOMIC DNA]</scope>
    <source>
        <strain evidence="2">cv. Fuhuasheng</strain>
        <tissue evidence="1">Leaves</tissue>
    </source>
</reference>
<proteinExistence type="predicted"/>
<keyword evidence="2" id="KW-1185">Reference proteome</keyword>
<dbReference type="PANTHER" id="PTHR47718:SF6">
    <property type="entry name" value="PROTEIN FAR1-RELATED SEQUENCE"/>
    <property type="match status" value="1"/>
</dbReference>
<organism evidence="1 2">
    <name type="scientific">Arachis hypogaea</name>
    <name type="common">Peanut</name>
    <dbReference type="NCBI Taxonomy" id="3818"/>
    <lineage>
        <taxon>Eukaryota</taxon>
        <taxon>Viridiplantae</taxon>
        <taxon>Streptophyta</taxon>
        <taxon>Embryophyta</taxon>
        <taxon>Tracheophyta</taxon>
        <taxon>Spermatophyta</taxon>
        <taxon>Magnoliopsida</taxon>
        <taxon>eudicotyledons</taxon>
        <taxon>Gunneridae</taxon>
        <taxon>Pentapetalae</taxon>
        <taxon>rosids</taxon>
        <taxon>fabids</taxon>
        <taxon>Fabales</taxon>
        <taxon>Fabaceae</taxon>
        <taxon>Papilionoideae</taxon>
        <taxon>50 kb inversion clade</taxon>
        <taxon>dalbergioids sensu lato</taxon>
        <taxon>Dalbergieae</taxon>
        <taxon>Pterocarpus clade</taxon>
        <taxon>Arachis</taxon>
    </lineage>
</organism>
<dbReference type="Proteomes" id="UP000289738">
    <property type="component" value="Chromosome B10"/>
</dbReference>
<gene>
    <name evidence="1" type="ORF">Ahy_B10g100510</name>
</gene>
<protein>
    <submittedName>
        <fullName evidence="1">Uncharacterized protein</fullName>
    </submittedName>
</protein>
<dbReference type="PANTHER" id="PTHR47718">
    <property type="entry name" value="OS01G0519700 PROTEIN"/>
    <property type="match status" value="1"/>
</dbReference>
<dbReference type="AlphaFoldDB" id="A0A444WX26"/>
<name>A0A444WX26_ARAHY</name>
<sequence>MGFEEQEGVYDTRIEAEETVAECEGKADPIFHELNGVEGLQVEDILQMEFCTPEEARCFYNSYSRLKGFATRQGKKVGGFNLVRFTKQDMYNEVRKQRSLQNGDVNAAVRYLEGVARVDNRMYWREVDWVKDLYRRKHAWATAYIRGRFFAGIRTTSRCESLHAKLGRFVESRYGILEFVTNFQRCIDFLHDNEDELDFRSSYGTPVLQTEFVELEKSGWTKYTRKMFFRYRETLRRCVRVKICHCDVSDSGEVYILQKYRRPEQTWEVSCFGRVACLSDDDFKDYSKKILSDALRLEMKHGLRTAEETVVSVSDVGMKDPIHVRTKGTRRLSQPSATMGKKHHKCRAEPSGGRRCRPPKSVLMDSGNRIVPQADQCALMWVLATMHVVLYEFIFCLVARVYLILRDVDICVVCTYITIFSLNPFYG</sequence>
<accession>A0A444WX26</accession>
<comment type="caution">
    <text evidence="1">The sequence shown here is derived from an EMBL/GenBank/DDBJ whole genome shotgun (WGS) entry which is preliminary data.</text>
</comment>